<evidence type="ECO:0000256" key="2">
    <source>
        <dbReference type="ARBA" id="ARBA00012052"/>
    </source>
</evidence>
<protein>
    <recommendedName>
        <fullName evidence="3 10">4-diphosphocytidyl-2-C-methyl-D-erythritol kinase</fullName>
        <shortName evidence="10">CMK</shortName>
        <ecNumber evidence="2 10">2.7.1.148</ecNumber>
    </recommendedName>
    <alternativeName>
        <fullName evidence="9 10">4-(cytidine-5'-diphospho)-2-C-methyl-D-erythritol kinase</fullName>
    </alternativeName>
</protein>
<sequence length="288" mass="31101">MATSLNDCPAPAKLNLFLHVTGRREDGYHLLQTVFQLLDAGDSLDFTVREDGVVARRNDIPGVPQDSDLVVRAARLLQAHRGTALGADITVRKRLPMGGGLGGGSSDAATTLIVLNHLWNTGLSRAELMALGLRLGADVPFFIFGENAFAEGVGEALAPIRTPACWYVVIEPGVAAPTAAIFSAPDLTRDTKAVRITDFPEAPNAFGKNDLQVVACRLFPPIADAIEWLSQYGDARMTGSGACVFCAFEHEHDADEVLAAMRRSRQAHWKAWKAKAIERHPLSHLLES</sequence>
<dbReference type="InterPro" id="IPR006204">
    <property type="entry name" value="GHMP_kinase_N_dom"/>
</dbReference>
<feature type="binding site" evidence="10">
    <location>
        <begin position="96"/>
        <end position="106"/>
    </location>
    <ligand>
        <name>ATP</name>
        <dbReference type="ChEBI" id="CHEBI:30616"/>
    </ligand>
</feature>
<keyword evidence="6 10" id="KW-0418">Kinase</keyword>
<dbReference type="InterPro" id="IPR013750">
    <property type="entry name" value="GHMP_kinase_C_dom"/>
</dbReference>
<comment type="caution">
    <text evidence="13">The sequence shown here is derived from an EMBL/GenBank/DDBJ whole genome shotgun (WGS) entry which is preliminary data.</text>
</comment>
<evidence type="ECO:0000256" key="4">
    <source>
        <dbReference type="ARBA" id="ARBA00022679"/>
    </source>
</evidence>
<dbReference type="EMBL" id="JAAIVB010000079">
    <property type="protein sequence ID" value="NEX64336.1"/>
    <property type="molecule type" value="Genomic_DNA"/>
</dbReference>
<comment type="function">
    <text evidence="10">Catalyzes the phosphorylation of the position 2 hydroxy group of 4-diphosphocytidyl-2C-methyl-D-erythritol.</text>
</comment>
<accession>A0A6B3SYB8</accession>
<dbReference type="PANTHER" id="PTHR43527:SF2">
    <property type="entry name" value="4-DIPHOSPHOCYTIDYL-2-C-METHYL-D-ERYTHRITOL KINASE, CHLOROPLASTIC"/>
    <property type="match status" value="1"/>
</dbReference>
<proteinExistence type="inferred from homology"/>
<evidence type="ECO:0000313" key="14">
    <source>
        <dbReference type="Proteomes" id="UP000482155"/>
    </source>
</evidence>
<dbReference type="EC" id="2.7.1.148" evidence="2 10"/>
<dbReference type="Gene3D" id="3.30.70.890">
    <property type="entry name" value="GHMP kinase, C-terminal domain"/>
    <property type="match status" value="1"/>
</dbReference>
<gene>
    <name evidence="10 13" type="primary">ispE</name>
    <name evidence="13" type="ORF">G3574_24910</name>
</gene>
<dbReference type="Pfam" id="PF00288">
    <property type="entry name" value="GHMP_kinases_N"/>
    <property type="match status" value="1"/>
</dbReference>
<evidence type="ECO:0000256" key="7">
    <source>
        <dbReference type="ARBA" id="ARBA00022840"/>
    </source>
</evidence>
<dbReference type="Pfam" id="PF08544">
    <property type="entry name" value="GHMP_kinases_C"/>
    <property type="match status" value="1"/>
</dbReference>
<name>A0A6B3SYB8_9BURK</name>
<dbReference type="PANTHER" id="PTHR43527">
    <property type="entry name" value="4-DIPHOSPHOCYTIDYL-2-C-METHYL-D-ERYTHRITOL KINASE, CHLOROPLASTIC"/>
    <property type="match status" value="1"/>
</dbReference>
<dbReference type="NCBIfam" id="TIGR00154">
    <property type="entry name" value="ispE"/>
    <property type="match status" value="1"/>
</dbReference>
<evidence type="ECO:0000256" key="10">
    <source>
        <dbReference type="HAMAP-Rule" id="MF_00061"/>
    </source>
</evidence>
<dbReference type="GO" id="GO:0019288">
    <property type="term" value="P:isopentenyl diphosphate biosynthetic process, methylerythritol 4-phosphate pathway"/>
    <property type="evidence" value="ECO:0007669"/>
    <property type="project" value="UniProtKB-UniRule"/>
</dbReference>
<dbReference type="Proteomes" id="UP000482155">
    <property type="component" value="Unassembled WGS sequence"/>
</dbReference>
<evidence type="ECO:0000256" key="1">
    <source>
        <dbReference type="ARBA" id="ARBA00009684"/>
    </source>
</evidence>
<evidence type="ECO:0000313" key="13">
    <source>
        <dbReference type="EMBL" id="NEX64336.1"/>
    </source>
</evidence>
<dbReference type="HAMAP" id="MF_00061">
    <property type="entry name" value="IspE"/>
    <property type="match status" value="1"/>
</dbReference>
<dbReference type="RefSeq" id="WP_163968267.1">
    <property type="nucleotide sequence ID" value="NZ_JAAIVB010000079.1"/>
</dbReference>
<reference evidence="13 14" key="1">
    <citation type="submission" date="2020-02" db="EMBL/GenBank/DDBJ databases">
        <authorList>
            <person name="Kim M.K."/>
        </authorList>
    </citation>
    <scope>NUCLEOTIDE SEQUENCE [LARGE SCALE GENOMIC DNA]</scope>
    <source>
        <strain evidence="13 14">17J57-3</strain>
    </source>
</reference>
<dbReference type="AlphaFoldDB" id="A0A6B3SYB8"/>
<keyword evidence="5 10" id="KW-0547">Nucleotide-binding</keyword>
<evidence type="ECO:0000256" key="6">
    <source>
        <dbReference type="ARBA" id="ARBA00022777"/>
    </source>
</evidence>
<feature type="domain" description="GHMP kinase N-terminal" evidence="11">
    <location>
        <begin position="69"/>
        <end position="145"/>
    </location>
</feature>
<evidence type="ECO:0000256" key="5">
    <source>
        <dbReference type="ARBA" id="ARBA00022741"/>
    </source>
</evidence>
<evidence type="ECO:0000256" key="3">
    <source>
        <dbReference type="ARBA" id="ARBA00017473"/>
    </source>
</evidence>
<comment type="catalytic activity">
    <reaction evidence="10">
        <text>4-CDP-2-C-methyl-D-erythritol + ATP = 4-CDP-2-C-methyl-D-erythritol 2-phosphate + ADP + H(+)</text>
        <dbReference type="Rhea" id="RHEA:18437"/>
        <dbReference type="ChEBI" id="CHEBI:15378"/>
        <dbReference type="ChEBI" id="CHEBI:30616"/>
        <dbReference type="ChEBI" id="CHEBI:57823"/>
        <dbReference type="ChEBI" id="CHEBI:57919"/>
        <dbReference type="ChEBI" id="CHEBI:456216"/>
        <dbReference type="EC" id="2.7.1.148"/>
    </reaction>
</comment>
<dbReference type="UniPathway" id="UPA00056">
    <property type="reaction ID" value="UER00094"/>
</dbReference>
<dbReference type="InterPro" id="IPR020568">
    <property type="entry name" value="Ribosomal_Su5_D2-typ_SF"/>
</dbReference>
<feature type="active site" evidence="10">
    <location>
        <position position="13"/>
    </location>
</feature>
<evidence type="ECO:0000256" key="9">
    <source>
        <dbReference type="ARBA" id="ARBA00032554"/>
    </source>
</evidence>
<dbReference type="Gene3D" id="3.30.230.10">
    <property type="match status" value="1"/>
</dbReference>
<feature type="domain" description="GHMP kinase C-terminal" evidence="12">
    <location>
        <begin position="206"/>
        <end position="263"/>
    </location>
</feature>
<keyword evidence="7 10" id="KW-0067">ATP-binding</keyword>
<organism evidence="13 14">
    <name type="scientific">Noviherbaspirillum galbum</name>
    <dbReference type="NCBI Taxonomy" id="2709383"/>
    <lineage>
        <taxon>Bacteria</taxon>
        <taxon>Pseudomonadati</taxon>
        <taxon>Pseudomonadota</taxon>
        <taxon>Betaproteobacteria</taxon>
        <taxon>Burkholderiales</taxon>
        <taxon>Oxalobacteraceae</taxon>
        <taxon>Noviherbaspirillum</taxon>
    </lineage>
</organism>
<evidence type="ECO:0000259" key="11">
    <source>
        <dbReference type="Pfam" id="PF00288"/>
    </source>
</evidence>
<dbReference type="GO" id="GO:0005524">
    <property type="term" value="F:ATP binding"/>
    <property type="evidence" value="ECO:0007669"/>
    <property type="project" value="UniProtKB-UniRule"/>
</dbReference>
<dbReference type="PIRSF" id="PIRSF010376">
    <property type="entry name" value="IspE"/>
    <property type="match status" value="1"/>
</dbReference>
<dbReference type="GO" id="GO:0050515">
    <property type="term" value="F:4-(cytidine 5'-diphospho)-2-C-methyl-D-erythritol kinase activity"/>
    <property type="evidence" value="ECO:0007669"/>
    <property type="project" value="UniProtKB-UniRule"/>
</dbReference>
<dbReference type="SUPFAM" id="SSF55060">
    <property type="entry name" value="GHMP Kinase, C-terminal domain"/>
    <property type="match status" value="1"/>
</dbReference>
<keyword evidence="4 10" id="KW-0808">Transferase</keyword>
<comment type="similarity">
    <text evidence="1 10">Belongs to the GHMP kinase family. IspE subfamily.</text>
</comment>
<evidence type="ECO:0000259" key="12">
    <source>
        <dbReference type="Pfam" id="PF08544"/>
    </source>
</evidence>
<dbReference type="InterPro" id="IPR014721">
    <property type="entry name" value="Ribsml_uS5_D2-typ_fold_subgr"/>
</dbReference>
<evidence type="ECO:0000256" key="8">
    <source>
        <dbReference type="ARBA" id="ARBA00023229"/>
    </source>
</evidence>
<dbReference type="InterPro" id="IPR036554">
    <property type="entry name" value="GHMP_kinase_C_sf"/>
</dbReference>
<dbReference type="InterPro" id="IPR004424">
    <property type="entry name" value="IspE"/>
</dbReference>
<dbReference type="GO" id="GO:0016114">
    <property type="term" value="P:terpenoid biosynthetic process"/>
    <property type="evidence" value="ECO:0007669"/>
    <property type="project" value="UniProtKB-UniRule"/>
</dbReference>
<keyword evidence="8 10" id="KW-0414">Isoprene biosynthesis</keyword>
<feature type="active site" evidence="10">
    <location>
        <position position="138"/>
    </location>
</feature>
<comment type="pathway">
    <text evidence="10">Isoprenoid biosynthesis; isopentenyl diphosphate biosynthesis via DXP pathway; isopentenyl diphosphate from 1-deoxy-D-xylulose 5-phosphate: step 3/6.</text>
</comment>
<dbReference type="SUPFAM" id="SSF54211">
    <property type="entry name" value="Ribosomal protein S5 domain 2-like"/>
    <property type="match status" value="1"/>
</dbReference>
<keyword evidence="14" id="KW-1185">Reference proteome</keyword>